<dbReference type="GO" id="GO:0006780">
    <property type="term" value="P:uroporphyrinogen III biosynthetic process"/>
    <property type="evidence" value="ECO:0007669"/>
    <property type="project" value="InterPro"/>
</dbReference>
<protein>
    <recommendedName>
        <fullName evidence="3">uroporphyrinogen-III synthase</fullName>
        <ecNumber evidence="3">4.2.1.75</ecNumber>
    </recommendedName>
    <alternativeName>
        <fullName evidence="7">Hydroxymethylbilane hydrolyase [cyclizing]</fullName>
    </alternativeName>
    <alternativeName>
        <fullName evidence="6">Uroporphyrinogen-III cosynthase</fullName>
    </alternativeName>
</protein>
<dbReference type="EMBL" id="CZRL01000107">
    <property type="protein sequence ID" value="CUS54959.1"/>
    <property type="molecule type" value="Genomic_DNA"/>
</dbReference>
<dbReference type="SUPFAM" id="SSF69618">
    <property type="entry name" value="HemD-like"/>
    <property type="match status" value="1"/>
</dbReference>
<dbReference type="EC" id="4.2.1.75" evidence="3"/>
<dbReference type="InterPro" id="IPR036108">
    <property type="entry name" value="4pyrrol_syn_uPrphyn_synt_sf"/>
</dbReference>
<evidence type="ECO:0000256" key="2">
    <source>
        <dbReference type="ARBA" id="ARBA00008133"/>
    </source>
</evidence>
<reference evidence="10" key="1">
    <citation type="submission" date="2015-10" db="EMBL/GenBank/DDBJ databases">
        <authorList>
            <person name="Gilbert D.G."/>
        </authorList>
    </citation>
    <scope>NUCLEOTIDE SEQUENCE</scope>
</reference>
<dbReference type="AlphaFoldDB" id="A0A160TYL7"/>
<keyword evidence="5" id="KW-0627">Porphyrin biosynthesis</keyword>
<evidence type="ECO:0000256" key="4">
    <source>
        <dbReference type="ARBA" id="ARBA00023239"/>
    </source>
</evidence>
<dbReference type="InterPro" id="IPR039793">
    <property type="entry name" value="UROS/Hem4"/>
</dbReference>
<name>A0A160TYL7_9ZZZZ</name>
<evidence type="ECO:0000259" key="9">
    <source>
        <dbReference type="Pfam" id="PF02602"/>
    </source>
</evidence>
<evidence type="ECO:0000256" key="5">
    <source>
        <dbReference type="ARBA" id="ARBA00023244"/>
    </source>
</evidence>
<proteinExistence type="inferred from homology"/>
<dbReference type="InterPro" id="IPR003754">
    <property type="entry name" value="4pyrrol_synth_uPrphyn_synth"/>
</dbReference>
<evidence type="ECO:0000313" key="10">
    <source>
        <dbReference type="EMBL" id="CUS54959.1"/>
    </source>
</evidence>
<dbReference type="Gene3D" id="3.40.50.10090">
    <property type="match status" value="2"/>
</dbReference>
<dbReference type="PANTHER" id="PTHR38042">
    <property type="entry name" value="UROPORPHYRINOGEN-III SYNTHASE, CHLOROPLASTIC"/>
    <property type="match status" value="1"/>
</dbReference>
<feature type="domain" description="Tetrapyrrole biosynthesis uroporphyrinogen III synthase" evidence="9">
    <location>
        <begin position="24"/>
        <end position="249"/>
    </location>
</feature>
<accession>A0A160TYL7</accession>
<comment type="pathway">
    <text evidence="1">Porphyrin-containing compound metabolism; protoporphyrin-IX biosynthesis; coproporphyrinogen-III from 5-aminolevulinate: step 3/4.</text>
</comment>
<evidence type="ECO:0000256" key="3">
    <source>
        <dbReference type="ARBA" id="ARBA00013109"/>
    </source>
</evidence>
<organism evidence="10">
    <name type="scientific">hydrothermal vent metagenome</name>
    <dbReference type="NCBI Taxonomy" id="652676"/>
    <lineage>
        <taxon>unclassified sequences</taxon>
        <taxon>metagenomes</taxon>
        <taxon>ecological metagenomes</taxon>
    </lineage>
</organism>
<dbReference type="PANTHER" id="PTHR38042:SF1">
    <property type="entry name" value="UROPORPHYRINOGEN-III SYNTHASE, CHLOROPLASTIC"/>
    <property type="match status" value="1"/>
</dbReference>
<comment type="catalytic activity">
    <reaction evidence="8">
        <text>hydroxymethylbilane = uroporphyrinogen III + H2O</text>
        <dbReference type="Rhea" id="RHEA:18965"/>
        <dbReference type="ChEBI" id="CHEBI:15377"/>
        <dbReference type="ChEBI" id="CHEBI:57308"/>
        <dbReference type="ChEBI" id="CHEBI:57845"/>
        <dbReference type="EC" id="4.2.1.75"/>
    </reaction>
</comment>
<dbReference type="CDD" id="cd06578">
    <property type="entry name" value="HemD"/>
    <property type="match status" value="1"/>
</dbReference>
<comment type="similarity">
    <text evidence="2">Belongs to the uroporphyrinogen-III synthase family.</text>
</comment>
<dbReference type="GO" id="GO:0004852">
    <property type="term" value="F:uroporphyrinogen-III synthase activity"/>
    <property type="evidence" value="ECO:0007669"/>
    <property type="project" value="UniProtKB-EC"/>
</dbReference>
<keyword evidence="4 10" id="KW-0456">Lyase</keyword>
<sequence length="262" mass="28835">MRGNLTRVTVLVTRAPHQAGPLCELIEQAHGIAVRFPVTTICEVENLSQLESAVAHVRQADKVIFVSPNAVEFGLKALKTHAIRIDPPTEILAVGPGTANRLREQGLPVSGIPLDQFNSEGLLKLPQLVQVKGQKVVIFRGEGGRERLHDRLVALGARVDYVECYQRSLPEQIDTRTMAMWRNGEIDVVTLTSNTAADHLLQILSPTDHDLFENSVIATVTTRIEQYCRQLGCTGQILVSAGPGDEALVSRINDWRAQAQRQ</sequence>
<dbReference type="Pfam" id="PF02602">
    <property type="entry name" value="HEM4"/>
    <property type="match status" value="1"/>
</dbReference>
<evidence type="ECO:0000256" key="8">
    <source>
        <dbReference type="ARBA" id="ARBA00048617"/>
    </source>
</evidence>
<evidence type="ECO:0000256" key="7">
    <source>
        <dbReference type="ARBA" id="ARBA00032649"/>
    </source>
</evidence>
<evidence type="ECO:0000256" key="6">
    <source>
        <dbReference type="ARBA" id="ARBA00031702"/>
    </source>
</evidence>
<gene>
    <name evidence="10" type="ORF">MGWOODY_XGa1949</name>
</gene>
<evidence type="ECO:0000256" key="1">
    <source>
        <dbReference type="ARBA" id="ARBA00004772"/>
    </source>
</evidence>